<feature type="region of interest" description="Disordered" evidence="9">
    <location>
        <begin position="75"/>
        <end position="98"/>
    </location>
</feature>
<proteinExistence type="predicted"/>
<gene>
    <name evidence="11" type="ORF">GIB67_013906</name>
</gene>
<comment type="catalytic activity">
    <reaction evidence="8">
        <text>L-seryl-[protein] + ATP = O-phospho-L-seryl-[protein] + ADP + H(+)</text>
        <dbReference type="Rhea" id="RHEA:17989"/>
        <dbReference type="Rhea" id="RHEA-COMP:9863"/>
        <dbReference type="Rhea" id="RHEA-COMP:11604"/>
        <dbReference type="ChEBI" id="CHEBI:15378"/>
        <dbReference type="ChEBI" id="CHEBI:29999"/>
        <dbReference type="ChEBI" id="CHEBI:30616"/>
        <dbReference type="ChEBI" id="CHEBI:83421"/>
        <dbReference type="ChEBI" id="CHEBI:456216"/>
        <dbReference type="EC" id="2.7.11.1"/>
    </reaction>
</comment>
<dbReference type="InterPro" id="IPR051420">
    <property type="entry name" value="Ser_Thr_Kinases_DiverseReg"/>
</dbReference>
<dbReference type="EMBL" id="JACGCM010002358">
    <property type="protein sequence ID" value="KAF6140613.1"/>
    <property type="molecule type" value="Genomic_DNA"/>
</dbReference>
<dbReference type="GO" id="GO:0004674">
    <property type="term" value="F:protein serine/threonine kinase activity"/>
    <property type="evidence" value="ECO:0007669"/>
    <property type="project" value="UniProtKB-KW"/>
</dbReference>
<keyword evidence="2" id="KW-0723">Serine/threonine-protein kinase</keyword>
<dbReference type="Gene3D" id="1.10.510.10">
    <property type="entry name" value="Transferase(Phosphotransferase) domain 1"/>
    <property type="match status" value="1"/>
</dbReference>
<dbReference type="Proteomes" id="UP000541444">
    <property type="component" value="Unassembled WGS sequence"/>
</dbReference>
<dbReference type="PANTHER" id="PTHR48005">
    <property type="entry name" value="LEUCINE RICH REPEAT KINASE 2"/>
    <property type="match status" value="1"/>
</dbReference>
<dbReference type="Pfam" id="PF07714">
    <property type="entry name" value="PK_Tyr_Ser-Thr"/>
    <property type="match status" value="1"/>
</dbReference>
<accession>A0A7J7LDA9</accession>
<dbReference type="OrthoDB" id="676979at2759"/>
<organism evidence="11 12">
    <name type="scientific">Kingdonia uniflora</name>
    <dbReference type="NCBI Taxonomy" id="39325"/>
    <lineage>
        <taxon>Eukaryota</taxon>
        <taxon>Viridiplantae</taxon>
        <taxon>Streptophyta</taxon>
        <taxon>Embryophyta</taxon>
        <taxon>Tracheophyta</taxon>
        <taxon>Spermatophyta</taxon>
        <taxon>Magnoliopsida</taxon>
        <taxon>Ranunculales</taxon>
        <taxon>Circaeasteraceae</taxon>
        <taxon>Kingdonia</taxon>
    </lineage>
</organism>
<evidence type="ECO:0000256" key="4">
    <source>
        <dbReference type="ARBA" id="ARBA00022741"/>
    </source>
</evidence>
<dbReference type="InterPro" id="IPR001245">
    <property type="entry name" value="Ser-Thr/Tyr_kinase_cat_dom"/>
</dbReference>
<dbReference type="SUPFAM" id="SSF56112">
    <property type="entry name" value="Protein kinase-like (PK-like)"/>
    <property type="match status" value="1"/>
</dbReference>
<keyword evidence="6" id="KW-0067">ATP-binding</keyword>
<name>A0A7J7LDA9_9MAGN</name>
<dbReference type="PANTHER" id="PTHR48005:SF70">
    <property type="entry name" value="MDIS1-INTERACTING RECEPTOR LIKE KINASE 2-LIKE"/>
    <property type="match status" value="1"/>
</dbReference>
<dbReference type="InterPro" id="IPR000719">
    <property type="entry name" value="Prot_kinase_dom"/>
</dbReference>
<dbReference type="GO" id="GO:0005524">
    <property type="term" value="F:ATP binding"/>
    <property type="evidence" value="ECO:0007669"/>
    <property type="project" value="UniProtKB-KW"/>
</dbReference>
<reference evidence="11 12" key="1">
    <citation type="journal article" date="2020" name="IScience">
        <title>Genome Sequencing of the Endangered Kingdonia uniflora (Circaeasteraceae, Ranunculales) Reveals Potential Mechanisms of Evolutionary Specialization.</title>
        <authorList>
            <person name="Sun Y."/>
            <person name="Deng T."/>
            <person name="Zhang A."/>
            <person name="Moore M.J."/>
            <person name="Landis J.B."/>
            <person name="Lin N."/>
            <person name="Zhang H."/>
            <person name="Zhang X."/>
            <person name="Huang J."/>
            <person name="Zhang X."/>
            <person name="Sun H."/>
            <person name="Wang H."/>
        </authorList>
    </citation>
    <scope>NUCLEOTIDE SEQUENCE [LARGE SCALE GENOMIC DNA]</scope>
    <source>
        <strain evidence="11">TB1705</strain>
        <tissue evidence="11">Leaf</tissue>
    </source>
</reference>
<evidence type="ECO:0000313" key="11">
    <source>
        <dbReference type="EMBL" id="KAF6140613.1"/>
    </source>
</evidence>
<comment type="caution">
    <text evidence="11">The sequence shown here is derived from an EMBL/GenBank/DDBJ whole genome shotgun (WGS) entry which is preliminary data.</text>
</comment>
<evidence type="ECO:0000256" key="5">
    <source>
        <dbReference type="ARBA" id="ARBA00022777"/>
    </source>
</evidence>
<feature type="domain" description="Protein kinase" evidence="10">
    <location>
        <begin position="1"/>
        <end position="95"/>
    </location>
</feature>
<dbReference type="InterPro" id="IPR011009">
    <property type="entry name" value="Kinase-like_dom_sf"/>
</dbReference>
<keyword evidence="3" id="KW-0808">Transferase</keyword>
<evidence type="ECO:0000256" key="2">
    <source>
        <dbReference type="ARBA" id="ARBA00022527"/>
    </source>
</evidence>
<comment type="catalytic activity">
    <reaction evidence="7">
        <text>L-threonyl-[protein] + ATP = O-phospho-L-threonyl-[protein] + ADP + H(+)</text>
        <dbReference type="Rhea" id="RHEA:46608"/>
        <dbReference type="Rhea" id="RHEA-COMP:11060"/>
        <dbReference type="Rhea" id="RHEA-COMP:11605"/>
        <dbReference type="ChEBI" id="CHEBI:15378"/>
        <dbReference type="ChEBI" id="CHEBI:30013"/>
        <dbReference type="ChEBI" id="CHEBI:30616"/>
        <dbReference type="ChEBI" id="CHEBI:61977"/>
        <dbReference type="ChEBI" id="CHEBI:456216"/>
        <dbReference type="EC" id="2.7.11.1"/>
    </reaction>
</comment>
<evidence type="ECO:0000256" key="8">
    <source>
        <dbReference type="ARBA" id="ARBA00048679"/>
    </source>
</evidence>
<dbReference type="EC" id="2.7.11.1" evidence="1"/>
<protein>
    <recommendedName>
        <fullName evidence="1">non-specific serine/threonine protein kinase</fullName>
        <ecNumber evidence="1">2.7.11.1</ecNumber>
    </recommendedName>
</protein>
<sequence>MKVTKKCDVYSFGVLTLELLLGKHPGEFISLLPSSIGENVNLKDILDERLQPYTLRVSDEIISIAKLAITCLDPNPESRPTMKDVSQELSKHRSNRCT</sequence>
<evidence type="ECO:0000256" key="3">
    <source>
        <dbReference type="ARBA" id="ARBA00022679"/>
    </source>
</evidence>
<evidence type="ECO:0000256" key="7">
    <source>
        <dbReference type="ARBA" id="ARBA00047899"/>
    </source>
</evidence>
<dbReference type="AlphaFoldDB" id="A0A7J7LDA9"/>
<keyword evidence="12" id="KW-1185">Reference proteome</keyword>
<evidence type="ECO:0000256" key="9">
    <source>
        <dbReference type="SAM" id="MobiDB-lite"/>
    </source>
</evidence>
<dbReference type="PROSITE" id="PS50011">
    <property type="entry name" value="PROTEIN_KINASE_DOM"/>
    <property type="match status" value="1"/>
</dbReference>
<evidence type="ECO:0000256" key="6">
    <source>
        <dbReference type="ARBA" id="ARBA00022840"/>
    </source>
</evidence>
<feature type="compositionally biased region" description="Basic and acidic residues" evidence="9">
    <location>
        <begin position="80"/>
        <end position="91"/>
    </location>
</feature>
<keyword evidence="4" id="KW-0547">Nucleotide-binding</keyword>
<evidence type="ECO:0000313" key="12">
    <source>
        <dbReference type="Proteomes" id="UP000541444"/>
    </source>
</evidence>
<evidence type="ECO:0000259" key="10">
    <source>
        <dbReference type="PROSITE" id="PS50011"/>
    </source>
</evidence>
<keyword evidence="5" id="KW-0418">Kinase</keyword>
<evidence type="ECO:0000256" key="1">
    <source>
        <dbReference type="ARBA" id="ARBA00012513"/>
    </source>
</evidence>